<sequence length="37" mass="4059">MAGSLLSVFLQSTQYCESPYNRRANTKAIVPDGNTPK</sequence>
<dbReference type="PATRIC" id="fig|1336752.4.peg.1062"/>
<accession>S7JPU0</accession>
<organism evidence="1 2">
    <name type="scientific">Vibrio fluvialis PG41</name>
    <dbReference type="NCBI Taxonomy" id="1336752"/>
    <lineage>
        <taxon>Bacteria</taxon>
        <taxon>Pseudomonadati</taxon>
        <taxon>Pseudomonadota</taxon>
        <taxon>Gammaproteobacteria</taxon>
        <taxon>Vibrionales</taxon>
        <taxon>Vibrionaceae</taxon>
        <taxon>Vibrio</taxon>
    </lineage>
</organism>
<gene>
    <name evidence="1" type="ORF">L910_3013</name>
</gene>
<evidence type="ECO:0000313" key="1">
    <source>
        <dbReference type="EMBL" id="EPP24185.1"/>
    </source>
</evidence>
<name>S7JPU0_VIBFL</name>
<reference evidence="1 2" key="1">
    <citation type="journal article" date="2013" name="Gut Pathog.">
        <title>Evidence of a new metabolic capacity in an emerging diarrheal pathogen: lessons from the draft genomes of Vibrio fluvialis strains PG41 and I21563.</title>
        <authorList>
            <person name="Khatri I."/>
            <person name="Mahajan S."/>
            <person name="Dureja C."/>
            <person name="Subramanian S."/>
            <person name="Raychaudhuri S."/>
        </authorList>
    </citation>
    <scope>NUCLEOTIDE SEQUENCE [LARGE SCALE GENOMIC DNA]</scope>
    <source>
        <strain evidence="1 2">PG41</strain>
    </source>
</reference>
<evidence type="ECO:0000313" key="2">
    <source>
        <dbReference type="Proteomes" id="UP000014854"/>
    </source>
</evidence>
<proteinExistence type="predicted"/>
<comment type="caution">
    <text evidence="1">The sequence shown here is derived from an EMBL/GenBank/DDBJ whole genome shotgun (WGS) entry which is preliminary data.</text>
</comment>
<dbReference type="EMBL" id="ASXS01000003">
    <property type="protein sequence ID" value="EPP24185.1"/>
    <property type="molecule type" value="Genomic_DNA"/>
</dbReference>
<dbReference type="AlphaFoldDB" id="S7JPU0"/>
<protein>
    <submittedName>
        <fullName evidence="1">Uncharacterized protein</fullName>
    </submittedName>
</protein>
<dbReference type="Proteomes" id="UP000014854">
    <property type="component" value="Unassembled WGS sequence"/>
</dbReference>